<dbReference type="NCBIfam" id="TIGR02231">
    <property type="entry name" value="mucoidy inhibitor MuiA family protein"/>
    <property type="match status" value="1"/>
</dbReference>
<keyword evidence="5" id="KW-1185">Reference proteome</keyword>
<feature type="domain" description="DUF4140" evidence="3">
    <location>
        <begin position="29"/>
        <end position="127"/>
    </location>
</feature>
<dbReference type="InterPro" id="IPR011935">
    <property type="entry name" value="CHP02231"/>
</dbReference>
<accession>A0A8H5CGE0</accession>
<feature type="coiled-coil region" evidence="1">
    <location>
        <begin position="97"/>
        <end position="176"/>
    </location>
</feature>
<evidence type="ECO:0000259" key="3">
    <source>
        <dbReference type="Pfam" id="PF13600"/>
    </source>
</evidence>
<dbReference type="AlphaFoldDB" id="A0A8H5CGE0"/>
<comment type="caution">
    <text evidence="4">The sequence shown here is derived from an EMBL/GenBank/DDBJ whole genome shotgun (WGS) entry which is preliminary data.</text>
</comment>
<evidence type="ECO:0000259" key="2">
    <source>
        <dbReference type="Pfam" id="PF13598"/>
    </source>
</evidence>
<organism evidence="4 5">
    <name type="scientific">Ephemerocybe angulata</name>
    <dbReference type="NCBI Taxonomy" id="980116"/>
    <lineage>
        <taxon>Eukaryota</taxon>
        <taxon>Fungi</taxon>
        <taxon>Dikarya</taxon>
        <taxon>Basidiomycota</taxon>
        <taxon>Agaricomycotina</taxon>
        <taxon>Agaricomycetes</taxon>
        <taxon>Agaricomycetidae</taxon>
        <taxon>Agaricales</taxon>
        <taxon>Agaricineae</taxon>
        <taxon>Psathyrellaceae</taxon>
        <taxon>Ephemerocybe</taxon>
    </lineage>
</organism>
<evidence type="ECO:0000313" key="4">
    <source>
        <dbReference type="EMBL" id="KAF5340606.1"/>
    </source>
</evidence>
<evidence type="ECO:0000313" key="5">
    <source>
        <dbReference type="Proteomes" id="UP000541558"/>
    </source>
</evidence>
<evidence type="ECO:0008006" key="6">
    <source>
        <dbReference type="Google" id="ProtNLM"/>
    </source>
</evidence>
<gene>
    <name evidence="4" type="ORF">D9611_007349</name>
</gene>
<dbReference type="InterPro" id="IPR025554">
    <property type="entry name" value="DUF4140"/>
</dbReference>
<dbReference type="Pfam" id="PF13598">
    <property type="entry name" value="DUF4139"/>
    <property type="match status" value="1"/>
</dbReference>
<dbReference type="PANTHER" id="PTHR31005">
    <property type="entry name" value="DUF4139 DOMAIN-CONTAINING PROTEIN"/>
    <property type="match status" value="1"/>
</dbReference>
<dbReference type="Pfam" id="PF13600">
    <property type="entry name" value="DUF4140"/>
    <property type="match status" value="1"/>
</dbReference>
<evidence type="ECO:0000256" key="1">
    <source>
        <dbReference type="SAM" id="Coils"/>
    </source>
</evidence>
<feature type="domain" description="DUF4139" evidence="2">
    <location>
        <begin position="205"/>
        <end position="597"/>
    </location>
</feature>
<dbReference type="InterPro" id="IPR037291">
    <property type="entry name" value="DUF4139"/>
</dbReference>
<dbReference type="PANTHER" id="PTHR31005:SF8">
    <property type="entry name" value="DUF4139 DOMAIN-CONTAINING PROTEIN"/>
    <property type="match status" value="1"/>
</dbReference>
<dbReference type="Proteomes" id="UP000541558">
    <property type="component" value="Unassembled WGS sequence"/>
</dbReference>
<reference evidence="4 5" key="1">
    <citation type="journal article" date="2020" name="ISME J.">
        <title>Uncovering the hidden diversity of litter-decomposition mechanisms in mushroom-forming fungi.</title>
        <authorList>
            <person name="Floudas D."/>
            <person name="Bentzer J."/>
            <person name="Ahren D."/>
            <person name="Johansson T."/>
            <person name="Persson P."/>
            <person name="Tunlid A."/>
        </authorList>
    </citation>
    <scope>NUCLEOTIDE SEQUENCE [LARGE SCALE GENOMIC DNA]</scope>
    <source>
        <strain evidence="4 5">CBS 175.51</strain>
    </source>
</reference>
<dbReference type="OrthoDB" id="10068793at2759"/>
<dbReference type="EMBL" id="JAACJK010000003">
    <property type="protein sequence ID" value="KAF5340606.1"/>
    <property type="molecule type" value="Genomic_DNA"/>
</dbReference>
<proteinExistence type="predicted"/>
<name>A0A8H5CGE0_9AGAR</name>
<keyword evidence="1" id="KW-0175">Coiled coil</keyword>
<sequence>MSSDIQPPAFETSNSVELSAQKDSKILSVSVYAGRAEITRLFKFDVKTGQNQVVVTDLPFAIDQQSFRVEGRGAATIHDVTISTAVPPEAPTTSEKLEALQAEQTKTLKALARAEKALSSLETYLNSLNSQHLDVSKLPTIVDSYDAAAEKLDTKVTELEKTKIRIEKEIEEETKSLAGPKGNEKLNLKSTIGVFADLEGEVEIALIYAVRGATWSAQYDIRVSMQSKEKPVNLIYKAALIQDTGEDWTDVPITLETAAPTFGVEIPQLDPWTISVARPVIVKKSRSGFGGGGPVRHMSMMAYAPGSPSFSPSSPILGADEMRASAYMFADEGGANAIQHRGLDVSSRGNITATFSVPGLMTIPSDGVSHNVTIVKLALDATMEWVSVPKRDPKVHLKAVIKNASQYTLLSGPASVYVDGSFISRSDVPAVSPEESFDCPLGLDPSIRVTYLPLSKKVSQSGFMTKATNYIFTQRITLHNTKSLAIENVKLIDQIPVSENSVINVKLISPALDLTDSGVGTVSSTLKAGWSENKAGVKIPPPAKVGQGILAQWDGADEVNSEDGVESLGKDGKISWICALPSQGKVTLTLQWEVSAPLRTDITGL</sequence>
<protein>
    <recommendedName>
        <fullName evidence="6">Mucoidy inhibitor A</fullName>
    </recommendedName>
</protein>